<reference evidence="1" key="1">
    <citation type="submission" date="2021-07" db="EMBL/GenBank/DDBJ databases">
        <authorList>
            <person name="Branca A.L. A."/>
        </authorList>
    </citation>
    <scope>NUCLEOTIDE SEQUENCE</scope>
</reference>
<protein>
    <submittedName>
        <fullName evidence="1">Uncharacterized protein</fullName>
    </submittedName>
</protein>
<dbReference type="AlphaFoldDB" id="A0A9W4H9Y9"/>
<sequence length="83" mass="9085">MRPTDPDVERVPVHTEFSSTIVPKCCGFTLQNRGANFLLIASHPNVVARGKRPYHTIIPAMITNILDGSLHSLYGVIGGFIQP</sequence>
<dbReference type="SUPFAM" id="SSF56235">
    <property type="entry name" value="N-terminal nucleophile aminohydrolases (Ntn hydrolases)"/>
    <property type="match status" value="1"/>
</dbReference>
<dbReference type="PANTHER" id="PTHR43881">
    <property type="entry name" value="GAMMA-GLUTAMYLTRANSPEPTIDASE (AFU_ORTHOLOGUE AFUA_4G13580)"/>
    <property type="match status" value="1"/>
</dbReference>
<accession>A0A9W4H9Y9</accession>
<organism evidence="1 2">
    <name type="scientific">Penicillium nalgiovense</name>
    <dbReference type="NCBI Taxonomy" id="60175"/>
    <lineage>
        <taxon>Eukaryota</taxon>
        <taxon>Fungi</taxon>
        <taxon>Dikarya</taxon>
        <taxon>Ascomycota</taxon>
        <taxon>Pezizomycotina</taxon>
        <taxon>Eurotiomycetes</taxon>
        <taxon>Eurotiomycetidae</taxon>
        <taxon>Eurotiales</taxon>
        <taxon>Aspergillaceae</taxon>
        <taxon>Penicillium</taxon>
    </lineage>
</organism>
<evidence type="ECO:0000313" key="2">
    <source>
        <dbReference type="Proteomes" id="UP001153461"/>
    </source>
</evidence>
<evidence type="ECO:0000313" key="1">
    <source>
        <dbReference type="EMBL" id="CAG7944687.1"/>
    </source>
</evidence>
<dbReference type="InterPro" id="IPR029055">
    <property type="entry name" value="Ntn_hydrolases_N"/>
</dbReference>
<dbReference type="Gene3D" id="3.60.20.40">
    <property type="match status" value="1"/>
</dbReference>
<comment type="caution">
    <text evidence="1">The sequence shown here is derived from an EMBL/GenBank/DDBJ whole genome shotgun (WGS) entry which is preliminary data.</text>
</comment>
<dbReference type="OrthoDB" id="2444812at2759"/>
<dbReference type="Pfam" id="PF01019">
    <property type="entry name" value="G_glu_transpept"/>
    <property type="match status" value="1"/>
</dbReference>
<name>A0A9W4H9Y9_PENNA</name>
<dbReference type="EMBL" id="CAJVNV010000010">
    <property type="protein sequence ID" value="CAG7944687.1"/>
    <property type="molecule type" value="Genomic_DNA"/>
</dbReference>
<proteinExistence type="predicted"/>
<dbReference type="InterPro" id="IPR043137">
    <property type="entry name" value="GGT_ssub_C"/>
</dbReference>
<dbReference type="PANTHER" id="PTHR43881:SF1">
    <property type="entry name" value="GAMMA-GLUTAMYLTRANSPEPTIDASE (AFU_ORTHOLOGUE AFUA_4G13580)"/>
    <property type="match status" value="1"/>
</dbReference>
<dbReference type="InterPro" id="IPR052896">
    <property type="entry name" value="GGT-like_enzyme"/>
</dbReference>
<dbReference type="Proteomes" id="UP001153461">
    <property type="component" value="Unassembled WGS sequence"/>
</dbReference>
<gene>
    <name evidence="1" type="ORF">PNAL_LOCUS298</name>
</gene>